<feature type="binding site" evidence="7">
    <location>
        <begin position="498"/>
        <end position="500"/>
    </location>
    <ligand>
        <name>ATP</name>
        <dbReference type="ChEBI" id="CHEBI:30616"/>
    </ligand>
</feature>
<feature type="binding site" evidence="7">
    <location>
        <position position="565"/>
    </location>
    <ligand>
        <name>ATP</name>
        <dbReference type="ChEBI" id="CHEBI:30616"/>
    </ligand>
</feature>
<feature type="region of interest" description="Disordered" evidence="10">
    <location>
        <begin position="311"/>
        <end position="331"/>
    </location>
</feature>
<dbReference type="PANTHER" id="PTHR24350">
    <property type="entry name" value="SERINE/THREONINE-PROTEIN KINASE IAL-RELATED"/>
    <property type="match status" value="1"/>
</dbReference>
<feature type="region of interest" description="Disordered" evidence="10">
    <location>
        <begin position="1"/>
        <end position="61"/>
    </location>
</feature>
<gene>
    <name evidence="12" type="ORF">PGLA1383_LOCUS10416</name>
</gene>
<dbReference type="EMBL" id="CAJNNV010005190">
    <property type="protein sequence ID" value="CAE8591752.1"/>
    <property type="molecule type" value="Genomic_DNA"/>
</dbReference>
<dbReference type="InterPro" id="IPR000719">
    <property type="entry name" value="Prot_kinase_dom"/>
</dbReference>
<evidence type="ECO:0000256" key="2">
    <source>
        <dbReference type="ARBA" id="ARBA00022679"/>
    </source>
</evidence>
<comment type="caution">
    <text evidence="12">The sequence shown here is derived from an EMBL/GenBank/DDBJ whole genome shotgun (WGS) entry which is preliminary data.</text>
</comment>
<keyword evidence="4" id="KW-0418">Kinase</keyword>
<evidence type="ECO:0000256" key="8">
    <source>
        <dbReference type="PIRSR" id="PIRSR630616-3"/>
    </source>
</evidence>
<dbReference type="PROSITE" id="PS00108">
    <property type="entry name" value="PROTEIN_KINASE_ST"/>
    <property type="match status" value="1"/>
</dbReference>
<feature type="compositionally biased region" description="Low complexity" evidence="10">
    <location>
        <begin position="697"/>
        <end position="751"/>
    </location>
</feature>
<keyword evidence="5 7" id="KW-0067">ATP-binding</keyword>
<evidence type="ECO:0000256" key="9">
    <source>
        <dbReference type="PROSITE-ProRule" id="PRU10141"/>
    </source>
</evidence>
<evidence type="ECO:0000256" key="1">
    <source>
        <dbReference type="ARBA" id="ARBA00022527"/>
    </source>
</evidence>
<proteinExistence type="predicted"/>
<evidence type="ECO:0000313" key="13">
    <source>
        <dbReference type="Proteomes" id="UP000654075"/>
    </source>
</evidence>
<organism evidence="12 13">
    <name type="scientific">Polarella glacialis</name>
    <name type="common">Dinoflagellate</name>
    <dbReference type="NCBI Taxonomy" id="89957"/>
    <lineage>
        <taxon>Eukaryota</taxon>
        <taxon>Sar</taxon>
        <taxon>Alveolata</taxon>
        <taxon>Dinophyceae</taxon>
        <taxon>Suessiales</taxon>
        <taxon>Suessiaceae</taxon>
        <taxon>Polarella</taxon>
    </lineage>
</organism>
<evidence type="ECO:0000313" key="12">
    <source>
        <dbReference type="EMBL" id="CAE8591752.1"/>
    </source>
</evidence>
<dbReference type="PROSITE" id="PS50011">
    <property type="entry name" value="PROTEIN_KINASE_DOM"/>
    <property type="match status" value="1"/>
</dbReference>
<dbReference type="InterPro" id="IPR011009">
    <property type="entry name" value="Kinase-like_dom_sf"/>
</dbReference>
<evidence type="ECO:0000256" key="4">
    <source>
        <dbReference type="ARBA" id="ARBA00022777"/>
    </source>
</evidence>
<sequence>MSEAEVLSAKPEVASLQGGRRLSPSPSVSRRRVEVASPGPSPPREVGSPGPPGGAAAWAARATPSAAAVAAALARAQAQAAAAAGGGSFLPLAEALLPAGSGEDAADDAAAADELNDAGAPMRPGTDGTTFYCGRLLGKERLPKSPDGRCGPLEGAQCDDCWRAQVIGRERRQTAVPTARPEDLDELEDASHIRTANPRGRGGAGTGAGSRSRSGTPSVKTKVSKSAAGNSPQHKPRLLLGVPLVVGPASPAKGGASGSKATAATATVASASPEAISWAGRAKPSLELALGKTPSVLWPLAAASYAPPGGDYTPLPPPPALTGSHSHRPAPVTHAEAAPACFFPGAVSPHRGAPGSAALRGGEASALSPAKAAVAPESDLHPWQRHPSTAASGGIQSLTSVPRSLPSCLAAQLELCKGCTGAARVLGSGAYAVVCLVRERAAGLPRALKVVAKQPLAVRGLLEQARGEMSLQQSLRHPNIARALDAMEADDHLYMILEFAAGGTLKQLATAQHLGRLGPGQVSLFMRQVVDAVAYLHSDSIRVLHRDIKATNVLLANSEQAKLTDFGWSVRFSDHELPCGLAGTTSHMAPEVVQGFPHGTGADCWSCGVLLYEVAVGALPFADNRSSCRASYQMPALLPAAARDVVSKLLRLDPARRARAEELLEHPFLQERAKEDEAKSAPCSKIAQQTASAAVVSPPAAPLTSSSQLLHATPASPTPTATAVTPTGSWRPATATAQATPTGQVSSSSSSKANQPTTQILAPSPLAIRTRPGAATPVLSGRTPLLTAGTVPALQASVAPPNRLPQAVVWLRRPAAGAASDERSPATCGAVPFVGFAPVPAQSSGGASSGSFVPTRSPPATTITPGRSMTPVGRRPAPMVVPPSPGGMRPALVLACSQQPPSPVISRQQQVGQHIGQVPSHRHPSPQRLVSMPAPQGPIGRGGLAPSCLLGTSTASQLAAVC</sequence>
<feature type="region of interest" description="Disordered" evidence="10">
    <location>
        <begin position="917"/>
        <end position="938"/>
    </location>
</feature>
<feature type="domain" description="Protein kinase" evidence="11">
    <location>
        <begin position="420"/>
        <end position="669"/>
    </location>
</feature>
<reference evidence="12" key="1">
    <citation type="submission" date="2021-02" db="EMBL/GenBank/DDBJ databases">
        <authorList>
            <person name="Dougan E. K."/>
            <person name="Rhodes N."/>
            <person name="Thang M."/>
            <person name="Chan C."/>
        </authorList>
    </citation>
    <scope>NUCLEOTIDE SEQUENCE</scope>
</reference>
<feature type="region of interest" description="Disordered" evidence="10">
    <location>
        <begin position="697"/>
        <end position="782"/>
    </location>
</feature>
<feature type="cross-link" description="Glycyl lysine isopeptide (Lys-Gly) (interchain with G-Cter in SUMO2)" evidence="8">
    <location>
        <position position="549"/>
    </location>
</feature>
<dbReference type="AlphaFoldDB" id="A0A813DR69"/>
<keyword evidence="3 7" id="KW-0547">Nucleotide-binding</keyword>
<name>A0A813DR69_POLGL</name>
<feature type="non-terminal residue" evidence="12">
    <location>
        <position position="962"/>
    </location>
</feature>
<dbReference type="InterPro" id="IPR008271">
    <property type="entry name" value="Ser/Thr_kinase_AS"/>
</dbReference>
<feature type="region of interest" description="Disordered" evidence="10">
    <location>
        <begin position="842"/>
        <end position="876"/>
    </location>
</feature>
<accession>A0A813DR69</accession>
<dbReference type="GO" id="GO:0004674">
    <property type="term" value="F:protein serine/threonine kinase activity"/>
    <property type="evidence" value="ECO:0007669"/>
    <property type="project" value="UniProtKB-KW"/>
</dbReference>
<dbReference type="PROSITE" id="PS00107">
    <property type="entry name" value="PROTEIN_KINASE_ATP"/>
    <property type="match status" value="1"/>
</dbReference>
<feature type="compositionally biased region" description="Polar residues" evidence="10">
    <location>
        <begin position="852"/>
        <end position="867"/>
    </location>
</feature>
<evidence type="ECO:0000256" key="10">
    <source>
        <dbReference type="SAM" id="MobiDB-lite"/>
    </source>
</evidence>
<keyword evidence="1" id="KW-0723">Serine/threonine-protein kinase</keyword>
<feature type="compositionally biased region" description="Polar residues" evidence="10">
    <location>
        <begin position="386"/>
        <end position="395"/>
    </location>
</feature>
<keyword evidence="13" id="KW-1185">Reference proteome</keyword>
<feature type="compositionally biased region" description="Polar residues" evidence="10">
    <location>
        <begin position="752"/>
        <end position="761"/>
    </location>
</feature>
<evidence type="ECO:0000256" key="6">
    <source>
        <dbReference type="PIRSR" id="PIRSR630616-1"/>
    </source>
</evidence>
<dbReference type="InterPro" id="IPR030616">
    <property type="entry name" value="Aur-like"/>
</dbReference>
<dbReference type="GO" id="GO:0005524">
    <property type="term" value="F:ATP binding"/>
    <property type="evidence" value="ECO:0007669"/>
    <property type="project" value="UniProtKB-UniRule"/>
</dbReference>
<feature type="region of interest" description="Disordered" evidence="10">
    <location>
        <begin position="170"/>
        <end position="238"/>
    </location>
</feature>
<dbReference type="Pfam" id="PF00069">
    <property type="entry name" value="Pkinase"/>
    <property type="match status" value="1"/>
</dbReference>
<evidence type="ECO:0000256" key="7">
    <source>
        <dbReference type="PIRSR" id="PIRSR630616-2"/>
    </source>
</evidence>
<evidence type="ECO:0000256" key="5">
    <source>
        <dbReference type="ARBA" id="ARBA00022840"/>
    </source>
</evidence>
<feature type="compositionally biased region" description="Low complexity" evidence="10">
    <location>
        <begin position="209"/>
        <end position="218"/>
    </location>
</feature>
<dbReference type="OMA" id="ERCTERA"/>
<evidence type="ECO:0000259" key="11">
    <source>
        <dbReference type="PROSITE" id="PS50011"/>
    </source>
</evidence>
<dbReference type="Proteomes" id="UP000654075">
    <property type="component" value="Unassembled WGS sequence"/>
</dbReference>
<keyword evidence="2" id="KW-0808">Transferase</keyword>
<dbReference type="SUPFAM" id="SSF56112">
    <property type="entry name" value="Protein kinase-like (PK-like)"/>
    <property type="match status" value="1"/>
</dbReference>
<dbReference type="InterPro" id="IPR017441">
    <property type="entry name" value="Protein_kinase_ATP_BS"/>
</dbReference>
<dbReference type="SMART" id="SM00220">
    <property type="entry name" value="S_TKc"/>
    <property type="match status" value="1"/>
</dbReference>
<feature type="region of interest" description="Disordered" evidence="10">
    <location>
        <begin position="368"/>
        <end position="395"/>
    </location>
</feature>
<feature type="active site" description="Proton acceptor" evidence="6">
    <location>
        <position position="547"/>
    </location>
</feature>
<evidence type="ECO:0000256" key="3">
    <source>
        <dbReference type="ARBA" id="ARBA00022741"/>
    </source>
</evidence>
<feature type="binding site" evidence="9">
    <location>
        <position position="453"/>
    </location>
    <ligand>
        <name>ATP</name>
        <dbReference type="ChEBI" id="CHEBI:30616"/>
    </ligand>
</feature>
<dbReference type="Gene3D" id="1.10.510.10">
    <property type="entry name" value="Transferase(Phosphotransferase) domain 1"/>
    <property type="match status" value="1"/>
</dbReference>
<feature type="binding site" evidence="7">
    <location>
        <position position="449"/>
    </location>
    <ligand>
        <name>ATP</name>
        <dbReference type="ChEBI" id="CHEBI:30616"/>
    </ligand>
</feature>
<protein>
    <recommendedName>
        <fullName evidence="11">Protein kinase domain-containing protein</fullName>
    </recommendedName>
</protein>